<reference evidence="12 13" key="2">
    <citation type="submission" date="2019-09" db="EMBL/GenBank/DDBJ databases">
        <authorList>
            <person name="Jin C."/>
        </authorList>
    </citation>
    <scope>NUCLEOTIDE SEQUENCE [LARGE SCALE GENOMIC DNA]</scope>
    <source>
        <strain evidence="12 13">AN110305</strain>
    </source>
</reference>
<dbReference type="EMBL" id="VUOB01000041">
    <property type="protein sequence ID" value="KAA2258598.1"/>
    <property type="molecule type" value="Genomic_DNA"/>
</dbReference>
<keyword evidence="8" id="KW-0963">Cytoplasm</keyword>
<keyword evidence="13" id="KW-1185">Reference proteome</keyword>
<feature type="compositionally biased region" description="Low complexity" evidence="10">
    <location>
        <begin position="144"/>
        <end position="155"/>
    </location>
</feature>
<sequence length="1062" mass="108166">MRRAVAGKARVHELAKELGVTSKDVLSKLAEQGEYVKSASSTVEAPVARRLRDAFPSGASKGRPGGGRGGQQRKPAPAAPSAPTAPGGEAAPAAQPTQAQPTTESKPEVAARPAPVPGRPGPMPGPKPATPGPRPAGPTPGPRPAQQQPAAAAPAPAAPVTPQPAAPALAPAVQAPAAQAAPAEAPAAQATPAPAPAKAAGPRPGPRQAPQQQAPSVVPPKPQSPRPAGPRAPRPGNNPFGVGGAAPAPRPAGPRPGGNQSGPGGAPGGDRDRGDRGGAPKPGGDRPASAPRSGGPGAGGPRPNPGNMPPRPNPGMMPTRPNRPAGGGGGRPGGGGGGGRGGPGGGGGGAGRPGGGGGGGGFRPGGGGGGGGGFRGGGGGGAGAGGGGGGFRPGGGGGAPAGGGGGGFRGRPGGGGGAGRGGTAGAFGRPGGPARRGRKSKRQKRQEYMDNMQAPSVGGVRLPKGSGETIRLPRGASLTDFADKINANPASLVQVLFHLGEMVTATQSVSDEILELLGSEMNYVVQVVSPEEEDRDLLDAFDITYGDDAGGEEDLQIRPPVVTVMGHVDHGKTRLLDTIRNAKVHEGEAGGITQHIGAYQVSTELDGNERLITFIDTPGHEAFTAMRARGANSTDIAVIVVAADDGVMPQTVEAINHAQAAGAPIVVAVNKIDKEGANPQKIRQQLTEYGLVAEEYGGDTMFVDISAKQGTNIDGLLEAILLTADASLDLRANPDMEAQGVAIEAHLDRGRGPVATVLVQRGTLRVGDSIVAGAAYGRVRRMVDEHNVDVIEATPARPVQVIGLTSVPGAGDTFLVVEEDRVARQIAERRQARARNAQNAQKRKRVSLEDLDAALKETSQLNLIIKGDNSGTVEALEDALMKIDVGEDVELRVVHRGVGGITESDISLAIADNVIVMGFNVRAEGKATEMANREGIDVRYYTVIYQAIDEIEQALKGMLKPEYEEVQLGRAEIRDVFKSSKVGTIAGCMVLSGEIRRNARARLIRDSKVIAENLPISSLKRFKDDATEVREGFECGLTLGSYGDLKVEDVIETYEMREKPRN</sequence>
<dbReference type="InterPro" id="IPR036925">
    <property type="entry name" value="TIF_IF2_dom3_sf"/>
</dbReference>
<evidence type="ECO:0000256" key="1">
    <source>
        <dbReference type="ARBA" id="ARBA00007733"/>
    </source>
</evidence>
<dbReference type="PROSITE" id="PS01176">
    <property type="entry name" value="IF2"/>
    <property type="match status" value="1"/>
</dbReference>
<dbReference type="GO" id="GO:0005829">
    <property type="term" value="C:cytosol"/>
    <property type="evidence" value="ECO:0007669"/>
    <property type="project" value="TreeGrafter"/>
</dbReference>
<keyword evidence="3 8" id="KW-0396">Initiation factor</keyword>
<dbReference type="FunFam" id="2.40.30.10:FF:000007">
    <property type="entry name" value="Translation initiation factor IF-2"/>
    <property type="match status" value="1"/>
</dbReference>
<evidence type="ECO:0000313" key="12">
    <source>
        <dbReference type="EMBL" id="KAA2258598.1"/>
    </source>
</evidence>
<comment type="similarity">
    <text evidence="1 8 9">Belongs to the TRAFAC class translation factor GTPase superfamily. Classic translation factor GTPase family. IF-2 subfamily.</text>
</comment>
<dbReference type="OrthoDB" id="9811804at2"/>
<evidence type="ECO:0000313" key="13">
    <source>
        <dbReference type="Proteomes" id="UP000323454"/>
    </source>
</evidence>
<evidence type="ECO:0000256" key="2">
    <source>
        <dbReference type="ARBA" id="ARBA00020675"/>
    </source>
</evidence>
<keyword evidence="4 8" id="KW-0547">Nucleotide-binding</keyword>
<dbReference type="PANTHER" id="PTHR43381:SF5">
    <property type="entry name" value="TR-TYPE G DOMAIN-CONTAINING PROTEIN"/>
    <property type="match status" value="1"/>
</dbReference>
<comment type="caution">
    <text evidence="12">The sequence shown here is derived from an EMBL/GenBank/DDBJ whole genome shotgun (WGS) entry which is preliminary data.</text>
</comment>
<dbReference type="InterPro" id="IPR053905">
    <property type="entry name" value="EF-G-like_DII"/>
</dbReference>
<dbReference type="HAMAP" id="MF_00100_B">
    <property type="entry name" value="IF_2_B"/>
    <property type="match status" value="1"/>
</dbReference>
<evidence type="ECO:0000256" key="4">
    <source>
        <dbReference type="ARBA" id="ARBA00022741"/>
    </source>
</evidence>
<accession>A0A5B2X5E8</accession>
<evidence type="ECO:0000256" key="3">
    <source>
        <dbReference type="ARBA" id="ARBA00022540"/>
    </source>
</evidence>
<dbReference type="Gene3D" id="2.40.30.10">
    <property type="entry name" value="Translation factors"/>
    <property type="match status" value="2"/>
</dbReference>
<dbReference type="Pfam" id="PF00009">
    <property type="entry name" value="GTP_EFTU"/>
    <property type="match status" value="1"/>
</dbReference>
<dbReference type="FunFam" id="3.40.50.10050:FF:000001">
    <property type="entry name" value="Translation initiation factor IF-2"/>
    <property type="match status" value="1"/>
</dbReference>
<dbReference type="Pfam" id="PF04760">
    <property type="entry name" value="IF2_N"/>
    <property type="match status" value="2"/>
</dbReference>
<dbReference type="PANTHER" id="PTHR43381">
    <property type="entry name" value="TRANSLATION INITIATION FACTOR IF-2-RELATED"/>
    <property type="match status" value="1"/>
</dbReference>
<keyword evidence="6 8" id="KW-0342">GTP-binding</keyword>
<feature type="region of interest" description="Disordered" evidence="10">
    <location>
        <begin position="33"/>
        <end position="467"/>
    </location>
</feature>
<feature type="compositionally biased region" description="Pro residues" evidence="10">
    <location>
        <begin position="156"/>
        <end position="165"/>
    </location>
</feature>
<dbReference type="Pfam" id="PF11987">
    <property type="entry name" value="IF-2"/>
    <property type="match status" value="1"/>
</dbReference>
<feature type="compositionally biased region" description="Pro residues" evidence="10">
    <location>
        <begin position="302"/>
        <end position="315"/>
    </location>
</feature>
<dbReference type="GO" id="GO:0005525">
    <property type="term" value="F:GTP binding"/>
    <property type="evidence" value="ECO:0007669"/>
    <property type="project" value="UniProtKB-KW"/>
</dbReference>
<proteinExistence type="inferred from homology"/>
<feature type="compositionally biased region" description="Gly residues" evidence="10">
    <location>
        <begin position="325"/>
        <end position="431"/>
    </location>
</feature>
<evidence type="ECO:0000256" key="7">
    <source>
        <dbReference type="ARBA" id="ARBA00025162"/>
    </source>
</evidence>
<dbReference type="InterPro" id="IPR006847">
    <property type="entry name" value="IF2_N"/>
</dbReference>
<dbReference type="FunFam" id="2.40.30.10:FF:000008">
    <property type="entry name" value="Translation initiation factor IF-2"/>
    <property type="match status" value="1"/>
</dbReference>
<dbReference type="InterPro" id="IPR044145">
    <property type="entry name" value="IF2_II"/>
</dbReference>
<name>A0A5B2X5E8_9PSEU</name>
<dbReference type="CDD" id="cd03692">
    <property type="entry name" value="mtIF2_IVc"/>
    <property type="match status" value="1"/>
</dbReference>
<comment type="caution">
    <text evidence="8">Lacks conserved residue(s) required for the propagation of feature annotation.</text>
</comment>
<dbReference type="SUPFAM" id="SSF50447">
    <property type="entry name" value="Translation proteins"/>
    <property type="match status" value="2"/>
</dbReference>
<dbReference type="InterPro" id="IPR005225">
    <property type="entry name" value="Small_GTP-bd"/>
</dbReference>
<protein>
    <recommendedName>
        <fullName evidence="2 8">Translation initiation factor IF-2</fullName>
    </recommendedName>
</protein>
<dbReference type="InterPro" id="IPR027417">
    <property type="entry name" value="P-loop_NTPase"/>
</dbReference>
<organism evidence="12 13">
    <name type="scientific">Solihabitans fulvus</name>
    <dbReference type="NCBI Taxonomy" id="1892852"/>
    <lineage>
        <taxon>Bacteria</taxon>
        <taxon>Bacillati</taxon>
        <taxon>Actinomycetota</taxon>
        <taxon>Actinomycetes</taxon>
        <taxon>Pseudonocardiales</taxon>
        <taxon>Pseudonocardiaceae</taxon>
        <taxon>Solihabitans</taxon>
    </lineage>
</organism>
<feature type="compositionally biased region" description="Pro residues" evidence="10">
    <location>
        <begin position="114"/>
        <end position="143"/>
    </location>
</feature>
<evidence type="ECO:0000256" key="5">
    <source>
        <dbReference type="ARBA" id="ARBA00022917"/>
    </source>
</evidence>
<feature type="binding site" evidence="8">
    <location>
        <begin position="616"/>
        <end position="620"/>
    </location>
    <ligand>
        <name>GTP</name>
        <dbReference type="ChEBI" id="CHEBI:37565"/>
    </ligand>
</feature>
<evidence type="ECO:0000256" key="8">
    <source>
        <dbReference type="HAMAP-Rule" id="MF_00100"/>
    </source>
</evidence>
<dbReference type="Gene3D" id="1.10.10.2480">
    <property type="match status" value="1"/>
</dbReference>
<dbReference type="InterPro" id="IPR009000">
    <property type="entry name" value="Transl_B-barrel_sf"/>
</dbReference>
<dbReference type="CDD" id="cd01887">
    <property type="entry name" value="IF2_eIF5B"/>
    <property type="match status" value="1"/>
</dbReference>
<feature type="compositionally biased region" description="Low complexity" evidence="10">
    <location>
        <begin position="166"/>
        <end position="216"/>
    </location>
</feature>
<feature type="compositionally biased region" description="Basic residues" evidence="10">
    <location>
        <begin position="435"/>
        <end position="444"/>
    </location>
</feature>
<dbReference type="Proteomes" id="UP000323454">
    <property type="component" value="Unassembled WGS sequence"/>
</dbReference>
<gene>
    <name evidence="8 12" type="primary">infB</name>
    <name evidence="12" type="ORF">F0L68_22355</name>
</gene>
<evidence type="ECO:0000256" key="10">
    <source>
        <dbReference type="SAM" id="MobiDB-lite"/>
    </source>
</evidence>
<feature type="compositionally biased region" description="Low complexity" evidence="10">
    <location>
        <begin position="72"/>
        <end position="113"/>
    </location>
</feature>
<dbReference type="AlphaFoldDB" id="A0A5B2X5E8"/>
<dbReference type="InterPro" id="IPR000178">
    <property type="entry name" value="TF_IF2_bacterial-like"/>
</dbReference>
<feature type="compositionally biased region" description="Gly residues" evidence="10">
    <location>
        <begin position="255"/>
        <end position="268"/>
    </location>
</feature>
<dbReference type="InterPro" id="IPR015760">
    <property type="entry name" value="TIF_IF2"/>
</dbReference>
<dbReference type="CDD" id="cd03702">
    <property type="entry name" value="IF2_mtIF2_II"/>
    <property type="match status" value="1"/>
</dbReference>
<dbReference type="GO" id="GO:0003924">
    <property type="term" value="F:GTPase activity"/>
    <property type="evidence" value="ECO:0007669"/>
    <property type="project" value="UniProtKB-UniRule"/>
</dbReference>
<dbReference type="FunFam" id="3.40.50.300:FF:000019">
    <property type="entry name" value="Translation initiation factor IF-2"/>
    <property type="match status" value="1"/>
</dbReference>
<feature type="compositionally biased region" description="Basic and acidic residues" evidence="10">
    <location>
        <begin position="269"/>
        <end position="278"/>
    </location>
</feature>
<dbReference type="Pfam" id="PF22042">
    <property type="entry name" value="EF-G_D2"/>
    <property type="match status" value="1"/>
</dbReference>
<feature type="domain" description="Tr-type G" evidence="11">
    <location>
        <begin position="557"/>
        <end position="729"/>
    </location>
</feature>
<comment type="subcellular location">
    <subcellularLocation>
        <location evidence="8">Cytoplasm</location>
    </subcellularLocation>
</comment>
<feature type="binding site" evidence="8">
    <location>
        <begin position="566"/>
        <end position="573"/>
    </location>
    <ligand>
        <name>GTP</name>
        <dbReference type="ChEBI" id="CHEBI:37565"/>
    </ligand>
</feature>
<evidence type="ECO:0000256" key="9">
    <source>
        <dbReference type="RuleBase" id="RU000644"/>
    </source>
</evidence>
<dbReference type="GO" id="GO:0003743">
    <property type="term" value="F:translation initiation factor activity"/>
    <property type="evidence" value="ECO:0007669"/>
    <property type="project" value="UniProtKB-UniRule"/>
</dbReference>
<comment type="function">
    <text evidence="7 8 9">One of the essential components for the initiation of protein synthesis. Protects formylmethionyl-tRNA from spontaneous hydrolysis and promotes its binding to the 30S ribosomal subunits. Also involved in the hydrolysis of GTP during the formation of the 70S ribosomal complex.</text>
</comment>
<evidence type="ECO:0000256" key="6">
    <source>
        <dbReference type="ARBA" id="ARBA00023134"/>
    </source>
</evidence>
<dbReference type="NCBIfam" id="TIGR00487">
    <property type="entry name" value="IF-2"/>
    <property type="match status" value="1"/>
</dbReference>
<dbReference type="Gene3D" id="3.40.50.10050">
    <property type="entry name" value="Translation initiation factor IF- 2, domain 3"/>
    <property type="match status" value="1"/>
</dbReference>
<feature type="binding site" evidence="8">
    <location>
        <begin position="670"/>
        <end position="673"/>
    </location>
    <ligand>
        <name>GTP</name>
        <dbReference type="ChEBI" id="CHEBI:37565"/>
    </ligand>
</feature>
<dbReference type="Gene3D" id="3.40.50.300">
    <property type="entry name" value="P-loop containing nucleotide triphosphate hydrolases"/>
    <property type="match status" value="1"/>
</dbReference>
<dbReference type="PROSITE" id="PS51722">
    <property type="entry name" value="G_TR_2"/>
    <property type="match status" value="1"/>
</dbReference>
<dbReference type="SUPFAM" id="SSF52156">
    <property type="entry name" value="Initiation factor IF2/eIF5b, domain 3"/>
    <property type="match status" value="1"/>
</dbReference>
<dbReference type="InterPro" id="IPR023115">
    <property type="entry name" value="TIF_IF2_dom3"/>
</dbReference>
<dbReference type="NCBIfam" id="TIGR00231">
    <property type="entry name" value="small_GTP"/>
    <property type="match status" value="1"/>
</dbReference>
<keyword evidence="5 8" id="KW-0648">Protein biosynthesis</keyword>
<dbReference type="SUPFAM" id="SSF52540">
    <property type="entry name" value="P-loop containing nucleoside triphosphate hydrolases"/>
    <property type="match status" value="1"/>
</dbReference>
<dbReference type="InterPro" id="IPR000795">
    <property type="entry name" value="T_Tr_GTP-bd_dom"/>
</dbReference>
<evidence type="ECO:0000259" key="11">
    <source>
        <dbReference type="PROSITE" id="PS51722"/>
    </source>
</evidence>
<dbReference type="PRINTS" id="PR00315">
    <property type="entry name" value="ELONGATNFCT"/>
</dbReference>
<feature type="compositionally biased region" description="Pro residues" evidence="10">
    <location>
        <begin position="217"/>
        <end position="233"/>
    </location>
</feature>
<reference evidence="12 13" key="1">
    <citation type="submission" date="2019-09" db="EMBL/GenBank/DDBJ databases">
        <title>Goodfellowia gen. nov., a new genus of the Pseudonocardineae related to Actinoalloteichus, containing Goodfellowia coeruleoviolacea gen. nov., comb. nov. gen. nov., comb. nov.</title>
        <authorList>
            <person name="Labeda D."/>
        </authorList>
    </citation>
    <scope>NUCLEOTIDE SEQUENCE [LARGE SCALE GENOMIC DNA]</scope>
    <source>
        <strain evidence="12 13">AN110305</strain>
    </source>
</reference>